<dbReference type="AlphaFoldDB" id="A0A623E820"/>
<protein>
    <submittedName>
        <fullName evidence="2">Uncharacterized protein</fullName>
    </submittedName>
</protein>
<accession>A0A623E820</accession>
<gene>
    <name evidence="2" type="ORF">F7342_21710</name>
</gene>
<name>A0A623E820_SALER</name>
<comment type="caution">
    <text evidence="2">The sequence shown here is derived from an EMBL/GenBank/DDBJ whole genome shotgun (WGS) entry which is preliminary data.</text>
</comment>
<feature type="transmembrane region" description="Helical" evidence="1">
    <location>
        <begin position="29"/>
        <end position="47"/>
    </location>
</feature>
<organism evidence="2">
    <name type="scientific">Salmonella enterica</name>
    <name type="common">Salmonella choleraesuis</name>
    <dbReference type="NCBI Taxonomy" id="28901"/>
    <lineage>
        <taxon>Bacteria</taxon>
        <taxon>Pseudomonadati</taxon>
        <taxon>Pseudomonadota</taxon>
        <taxon>Gammaproteobacteria</taxon>
        <taxon>Enterobacterales</taxon>
        <taxon>Enterobacteriaceae</taxon>
        <taxon>Salmonella</taxon>
    </lineage>
</organism>
<proteinExistence type="predicted"/>
<evidence type="ECO:0000256" key="1">
    <source>
        <dbReference type="SAM" id="Phobius"/>
    </source>
</evidence>
<keyword evidence="1" id="KW-0812">Transmembrane</keyword>
<sequence>METLIKKRITEGIIIIAAIITIIAPDKKLLVDMFFISVLLFVFMISVSSSFSLRLLTCILSFIVFLPDTISVDRK</sequence>
<keyword evidence="1" id="KW-1133">Transmembrane helix</keyword>
<dbReference type="EMBL" id="AALFOL010000095">
    <property type="protein sequence ID" value="ECZ1425342.1"/>
    <property type="molecule type" value="Genomic_DNA"/>
</dbReference>
<evidence type="ECO:0000313" key="2">
    <source>
        <dbReference type="EMBL" id="ECZ1425342.1"/>
    </source>
</evidence>
<keyword evidence="1" id="KW-0472">Membrane</keyword>
<reference evidence="2" key="1">
    <citation type="submission" date="2019-09" db="EMBL/GenBank/DDBJ databases">
        <authorList>
            <consortium name="PulseNet: The National Subtyping Network for Foodborne Disease Surveillance"/>
            <person name="Tarr C.L."/>
            <person name="Trees E."/>
            <person name="Katz L.S."/>
            <person name="Carleton-Romer H.A."/>
            <person name="Stroika S."/>
            <person name="Kucerova Z."/>
            <person name="Roache K.F."/>
            <person name="Sabol A.L."/>
            <person name="Besser J."/>
            <person name="Gerner-Smidt P."/>
        </authorList>
    </citation>
    <scope>NUCLEOTIDE SEQUENCE</scope>
    <source>
        <strain evidence="2">PNUSAS103020</strain>
    </source>
</reference>